<accession>A0A940DIW1</accession>
<name>A0A940DIW1_9FIRM</name>
<proteinExistence type="predicted"/>
<dbReference type="EMBL" id="JADINF010000118">
    <property type="protein sequence ID" value="MBO8424295.1"/>
    <property type="molecule type" value="Genomic_DNA"/>
</dbReference>
<dbReference type="AlphaFoldDB" id="A0A940DIW1"/>
<dbReference type="InterPro" id="IPR009711">
    <property type="entry name" value="UPF0473"/>
</dbReference>
<protein>
    <submittedName>
        <fullName evidence="1">DUF1292 domain-containing protein</fullName>
    </submittedName>
</protein>
<dbReference type="Pfam" id="PF06949">
    <property type="entry name" value="DUF1292"/>
    <property type="match status" value="1"/>
</dbReference>
<dbReference type="Proteomes" id="UP000727857">
    <property type="component" value="Unassembled WGS sequence"/>
</dbReference>
<comment type="caution">
    <text evidence="1">The sequence shown here is derived from an EMBL/GenBank/DDBJ whole genome shotgun (WGS) entry which is preliminary data.</text>
</comment>
<gene>
    <name evidence="1" type="ORF">IAB16_04700</name>
</gene>
<reference evidence="1" key="2">
    <citation type="journal article" date="2021" name="PeerJ">
        <title>Extensive microbial diversity within the chicken gut microbiome revealed by metagenomics and culture.</title>
        <authorList>
            <person name="Gilroy R."/>
            <person name="Ravi A."/>
            <person name="Getino M."/>
            <person name="Pursley I."/>
            <person name="Horton D.L."/>
            <person name="Alikhan N.F."/>
            <person name="Baker D."/>
            <person name="Gharbi K."/>
            <person name="Hall N."/>
            <person name="Watson M."/>
            <person name="Adriaenssens E.M."/>
            <person name="Foster-Nyarko E."/>
            <person name="Jarju S."/>
            <person name="Secka A."/>
            <person name="Antonio M."/>
            <person name="Oren A."/>
            <person name="Chaudhuri R.R."/>
            <person name="La Ragione R."/>
            <person name="Hildebrand F."/>
            <person name="Pallen M.J."/>
        </authorList>
    </citation>
    <scope>NUCLEOTIDE SEQUENCE</scope>
    <source>
        <strain evidence="1">517</strain>
    </source>
</reference>
<evidence type="ECO:0000313" key="2">
    <source>
        <dbReference type="Proteomes" id="UP000727857"/>
    </source>
</evidence>
<evidence type="ECO:0000313" key="1">
    <source>
        <dbReference type="EMBL" id="MBO8424295.1"/>
    </source>
</evidence>
<sequence>MSEKEKDKNLKPEEIEDLDEEEEVIVLVNEETGEEAEFSLLAMLEVGDKTYAYLEPVETIEGFDEGDLLINEVQWDDDGNERFLPVEDDEEIEAAFAAFDDEYFKRYGVHCDGSEEE</sequence>
<organism evidence="1 2">
    <name type="scientific">Candidatus Stercoripulliclostridium pullicola</name>
    <dbReference type="NCBI Taxonomy" id="2840953"/>
    <lineage>
        <taxon>Bacteria</taxon>
        <taxon>Bacillati</taxon>
        <taxon>Bacillota</taxon>
        <taxon>Clostridia</taxon>
        <taxon>Eubacteriales</taxon>
        <taxon>Candidatus Stercoripulliclostridium</taxon>
    </lineage>
</organism>
<reference evidence="1" key="1">
    <citation type="submission" date="2020-10" db="EMBL/GenBank/DDBJ databases">
        <authorList>
            <person name="Gilroy R."/>
        </authorList>
    </citation>
    <scope>NUCLEOTIDE SEQUENCE</scope>
    <source>
        <strain evidence="1">517</strain>
    </source>
</reference>